<proteinExistence type="predicted"/>
<dbReference type="AlphaFoldDB" id="A0A1Y4SYJ7"/>
<dbReference type="RefSeq" id="WP_087357680.1">
    <property type="nucleotide sequence ID" value="NZ_NFLJ01000011.1"/>
</dbReference>
<dbReference type="EMBL" id="NFLJ01000011">
    <property type="protein sequence ID" value="OUQ34997.1"/>
    <property type="molecule type" value="Genomic_DNA"/>
</dbReference>
<evidence type="ECO:0000313" key="1">
    <source>
        <dbReference type="EMBL" id="OUQ34997.1"/>
    </source>
</evidence>
<evidence type="ECO:0000313" key="2">
    <source>
        <dbReference type="Proteomes" id="UP000195305"/>
    </source>
</evidence>
<dbReference type="Proteomes" id="UP000195305">
    <property type="component" value="Unassembled WGS sequence"/>
</dbReference>
<name>A0A1Y4SYJ7_9FIRM</name>
<accession>A0A1Y4SYJ7</accession>
<protein>
    <submittedName>
        <fullName evidence="1">Uncharacterized protein</fullName>
    </submittedName>
</protein>
<gene>
    <name evidence="1" type="ORF">B5E75_04940</name>
</gene>
<organism evidence="1 2">
    <name type="scientific">Massilimicrobiota timonensis</name>
    <dbReference type="NCBI Taxonomy" id="1776392"/>
    <lineage>
        <taxon>Bacteria</taxon>
        <taxon>Bacillati</taxon>
        <taxon>Bacillota</taxon>
        <taxon>Erysipelotrichia</taxon>
        <taxon>Erysipelotrichales</taxon>
        <taxon>Erysipelotrichaceae</taxon>
        <taxon>Massilimicrobiota</taxon>
    </lineage>
</organism>
<keyword evidence="2" id="KW-1185">Reference proteome</keyword>
<dbReference type="OrthoDB" id="2081419at2"/>
<sequence length="324" mass="38634">MKVKELRDLLKDKDKKLITDAFVEAYKALPKSKKEELDDVIESIVSGEGKKKATKHEEVSLTDLFVEIQDFLQDAYHGYYIAPNRIVPKKERPKWRFKVKRYLKILLDVPSDHPYFSQVVTLIREIYKMLSYGCGVYIFSSDDPFASIGMEQEKLYGEYVARQLQLNIDEASIIEMVNGATHCYLSRECLHVMLFGVLDHYIQKQEYRDMVLNYCQKFIKSQKDFIATLKRHDDRLYEAKELLTNMNQLAFIFHNDTFEKALQYYFQNEIIKNPEISLYTLLMVIDIFYSYKEWIEAYEYGVEIKHIQPRQKLMDKYERYKNEV</sequence>
<comment type="caution">
    <text evidence="1">The sequence shown here is derived from an EMBL/GenBank/DDBJ whole genome shotgun (WGS) entry which is preliminary data.</text>
</comment>
<reference evidence="1 2" key="1">
    <citation type="journal article" date="2018" name="BMC Genomics">
        <title>Whole genome sequencing and function prediction of 133 gut anaerobes isolated from chicken caecum in pure cultures.</title>
        <authorList>
            <person name="Medvecky M."/>
            <person name="Cejkova D."/>
            <person name="Polansky O."/>
            <person name="Karasova D."/>
            <person name="Kubasova T."/>
            <person name="Cizek A."/>
            <person name="Rychlik I."/>
        </authorList>
    </citation>
    <scope>NUCLEOTIDE SEQUENCE [LARGE SCALE GENOMIC DNA]</scope>
    <source>
        <strain evidence="1 2">An13</strain>
    </source>
</reference>